<proteinExistence type="predicted"/>
<evidence type="ECO:0000313" key="1">
    <source>
        <dbReference type="EMBL" id="KAJ8024760.1"/>
    </source>
</evidence>
<comment type="caution">
    <text evidence="1">The sequence shown here is derived from an EMBL/GenBank/DDBJ whole genome shotgun (WGS) entry which is preliminary data.</text>
</comment>
<dbReference type="AlphaFoldDB" id="A0A9Q0YLK3"/>
<name>A0A9Q0YLK3_HOLLE</name>
<gene>
    <name evidence="1" type="ORF">HOLleu_34764</name>
</gene>
<dbReference type="Proteomes" id="UP001152320">
    <property type="component" value="Chromosome 18"/>
</dbReference>
<accession>A0A9Q0YLK3</accession>
<organism evidence="1 2">
    <name type="scientific">Holothuria leucospilota</name>
    <name type="common">Black long sea cucumber</name>
    <name type="synonym">Mertensiothuria leucospilota</name>
    <dbReference type="NCBI Taxonomy" id="206669"/>
    <lineage>
        <taxon>Eukaryota</taxon>
        <taxon>Metazoa</taxon>
        <taxon>Echinodermata</taxon>
        <taxon>Eleutherozoa</taxon>
        <taxon>Echinozoa</taxon>
        <taxon>Holothuroidea</taxon>
        <taxon>Aspidochirotacea</taxon>
        <taxon>Aspidochirotida</taxon>
        <taxon>Holothuriidae</taxon>
        <taxon>Holothuria</taxon>
    </lineage>
</organism>
<keyword evidence="2" id="KW-1185">Reference proteome</keyword>
<evidence type="ECO:0000313" key="2">
    <source>
        <dbReference type="Proteomes" id="UP001152320"/>
    </source>
</evidence>
<protein>
    <submittedName>
        <fullName evidence="1">Uncharacterized protein</fullName>
    </submittedName>
</protein>
<sequence length="81" mass="9605">MEQVLPHLPYSFTAQKGKNSEKDKAYLEWLGYLMVPTTVTTRSGDEPLVVMMLYGLWELWTFDRVFSFLTKRFRVKRMAHS</sequence>
<reference evidence="1" key="1">
    <citation type="submission" date="2021-10" db="EMBL/GenBank/DDBJ databases">
        <title>Tropical sea cucumber genome reveals ecological adaptation and Cuvierian tubules defense mechanism.</title>
        <authorList>
            <person name="Chen T."/>
        </authorList>
    </citation>
    <scope>NUCLEOTIDE SEQUENCE</scope>
    <source>
        <strain evidence="1">Nanhai2018</strain>
        <tissue evidence="1">Muscle</tissue>
    </source>
</reference>
<dbReference type="EMBL" id="JAIZAY010000018">
    <property type="protein sequence ID" value="KAJ8024760.1"/>
    <property type="molecule type" value="Genomic_DNA"/>
</dbReference>